<dbReference type="Gene3D" id="2.40.10.220">
    <property type="entry name" value="predicted glycosyltransferase like domains"/>
    <property type="match status" value="1"/>
</dbReference>
<dbReference type="Proteomes" id="UP001179121">
    <property type="component" value="Chromosome"/>
</dbReference>
<protein>
    <recommendedName>
        <fullName evidence="1">PilZ domain-containing protein</fullName>
    </recommendedName>
</protein>
<feature type="domain" description="PilZ" evidence="1">
    <location>
        <begin position="1"/>
        <end position="70"/>
    </location>
</feature>
<name>A0AA86N0G5_9BACT</name>
<proteinExistence type="predicted"/>
<dbReference type="EMBL" id="OX365700">
    <property type="protein sequence ID" value="CAI4032437.1"/>
    <property type="molecule type" value="Genomic_DNA"/>
</dbReference>
<dbReference type="KEGG" id="nti:DNFV4_02867"/>
<evidence type="ECO:0000313" key="3">
    <source>
        <dbReference type="Proteomes" id="UP001179121"/>
    </source>
</evidence>
<organism evidence="2 3">
    <name type="scientific">Nitrospira tepida</name>
    <dbReference type="NCBI Taxonomy" id="2973512"/>
    <lineage>
        <taxon>Bacteria</taxon>
        <taxon>Pseudomonadati</taxon>
        <taxon>Nitrospirota</taxon>
        <taxon>Nitrospiria</taxon>
        <taxon>Nitrospirales</taxon>
        <taxon>Nitrospiraceae</taxon>
        <taxon>Nitrospira</taxon>
    </lineage>
</organism>
<dbReference type="SUPFAM" id="SSF141371">
    <property type="entry name" value="PilZ domain-like"/>
    <property type="match status" value="1"/>
</dbReference>
<sequence length="95" mass="10422">MVDLSVRGCRIESSTHALAGTVLELRIYVSDHEAPLGIDQAIVRWTRGKFFGVEFVSLQPEEWVRLQQAVKRLEQRTSAGSINPADNNGSAVGGQ</sequence>
<dbReference type="Pfam" id="PF07238">
    <property type="entry name" value="PilZ"/>
    <property type="match status" value="1"/>
</dbReference>
<evidence type="ECO:0000259" key="1">
    <source>
        <dbReference type="Pfam" id="PF07238"/>
    </source>
</evidence>
<accession>A0AA86N0G5</accession>
<dbReference type="InterPro" id="IPR009875">
    <property type="entry name" value="PilZ_domain"/>
</dbReference>
<reference evidence="2" key="1">
    <citation type="submission" date="2022-10" db="EMBL/GenBank/DDBJ databases">
        <authorList>
            <person name="Koch H."/>
        </authorList>
    </citation>
    <scope>NUCLEOTIDE SEQUENCE</scope>
    <source>
        <strain evidence="2">DNF</strain>
    </source>
</reference>
<evidence type="ECO:0000313" key="2">
    <source>
        <dbReference type="EMBL" id="CAI4032437.1"/>
    </source>
</evidence>
<dbReference type="GO" id="GO:0035438">
    <property type="term" value="F:cyclic-di-GMP binding"/>
    <property type="evidence" value="ECO:0007669"/>
    <property type="project" value="InterPro"/>
</dbReference>
<keyword evidence="3" id="KW-1185">Reference proteome</keyword>
<gene>
    <name evidence="2" type="ORF">DNFV4_02867</name>
</gene>
<dbReference type="AlphaFoldDB" id="A0AA86N0G5"/>